<evidence type="ECO:0000313" key="2">
    <source>
        <dbReference type="Proteomes" id="UP000640531"/>
    </source>
</evidence>
<dbReference type="RefSeq" id="WP_190717076.1">
    <property type="nucleotide sequence ID" value="NZ_JACJST010000019.1"/>
</dbReference>
<comment type="caution">
    <text evidence="1">The sequence shown here is derived from an EMBL/GenBank/DDBJ whole genome shotgun (WGS) entry which is preliminary data.</text>
</comment>
<dbReference type="EMBL" id="JACJST010000019">
    <property type="protein sequence ID" value="MBD2569875.1"/>
    <property type="molecule type" value="Genomic_DNA"/>
</dbReference>
<keyword evidence="2" id="KW-1185">Reference proteome</keyword>
<reference evidence="1 2" key="1">
    <citation type="journal article" date="2020" name="ISME J.">
        <title>Comparative genomics reveals insights into cyanobacterial evolution and habitat adaptation.</title>
        <authorList>
            <person name="Chen M.Y."/>
            <person name="Teng W.K."/>
            <person name="Zhao L."/>
            <person name="Hu C.X."/>
            <person name="Zhou Y.K."/>
            <person name="Han B.P."/>
            <person name="Song L.R."/>
            <person name="Shu W.S."/>
        </authorList>
    </citation>
    <scope>NUCLEOTIDE SEQUENCE [LARGE SCALE GENOMIC DNA]</scope>
    <source>
        <strain evidence="1 2">FACHB-196</strain>
    </source>
</reference>
<sequence>MGFSQEIFIESRTARDNQLSTSSSQEAENILNKVKQIFFAVWDGEGWMASKQVAEFYEVPEETIDTSFKRHRDEFQSDGVQVLRGKALEDVRFIMNLTSSKAPSIKLFPPRAVMRMGFTLRDSEIAKQVRNVALDMIEALPSLVANDTLILKLEYLASFKEPPLGSKDNPITEITKDIRNGYGWAGSEDIMEQLIVSLASYANLSPWRQVAQRTYYKTSKNKARRFDLLFQPKVSMYKKLSNVVILNEFKSNYIDYEDVKYAYEVKRYIDLAYNQFIHRSRLVMPSSSLVFQFISPCGITEDGLEALNEVQKHADEKYIEKIYIDAVRLDDFVWNQLYPAIRQTYQDEQGDIGNQFFYVKDKIIQICLEICNPDLWVDQYKTSRQEYYKAILNRDRYCLPGHSSSFVPESLNSGAKFRQIETGQNDSTSEV</sequence>
<dbReference type="Proteomes" id="UP000640531">
    <property type="component" value="Unassembled WGS sequence"/>
</dbReference>
<protein>
    <submittedName>
        <fullName evidence="1">Uncharacterized protein</fullName>
    </submittedName>
</protein>
<accession>A0ABR8FM22</accession>
<evidence type="ECO:0000313" key="1">
    <source>
        <dbReference type="EMBL" id="MBD2569875.1"/>
    </source>
</evidence>
<name>A0ABR8FM22_9NOST</name>
<organism evidence="1 2">
    <name type="scientific">Anabaena lutea FACHB-196</name>
    <dbReference type="NCBI Taxonomy" id="2692881"/>
    <lineage>
        <taxon>Bacteria</taxon>
        <taxon>Bacillati</taxon>
        <taxon>Cyanobacteriota</taxon>
        <taxon>Cyanophyceae</taxon>
        <taxon>Nostocales</taxon>
        <taxon>Nostocaceae</taxon>
        <taxon>Anabaena</taxon>
    </lineage>
</organism>
<gene>
    <name evidence="1" type="ORF">H6G59_18640</name>
</gene>
<proteinExistence type="predicted"/>